<dbReference type="Proteomes" id="UP000295455">
    <property type="component" value="Unassembled WGS sequence"/>
</dbReference>
<dbReference type="EMBL" id="SLUP01000009">
    <property type="protein sequence ID" value="TCL63491.1"/>
    <property type="molecule type" value="Genomic_DNA"/>
</dbReference>
<evidence type="ECO:0000313" key="1">
    <source>
        <dbReference type="EMBL" id="TCL63491.1"/>
    </source>
</evidence>
<dbReference type="AlphaFoldDB" id="A0A4R1RCC5"/>
<reference evidence="1 2" key="1">
    <citation type="submission" date="2019-03" db="EMBL/GenBank/DDBJ databases">
        <title>Genomic Encyclopedia of Type Strains, Phase IV (KMG-IV): sequencing the most valuable type-strain genomes for metagenomic binning, comparative biology and taxonomic classification.</title>
        <authorList>
            <person name="Goeker M."/>
        </authorList>
    </citation>
    <scope>NUCLEOTIDE SEQUENCE [LARGE SCALE GENOMIC DNA]</scope>
    <source>
        <strain evidence="1 2">DSM 18792</strain>
    </source>
</reference>
<name>A0A4R1RCC5_9FLAO</name>
<accession>A0A4R1RCC5</accession>
<protein>
    <recommendedName>
        <fullName evidence="3">Lipocalin-like protein</fullName>
    </recommendedName>
</protein>
<evidence type="ECO:0000313" key="2">
    <source>
        <dbReference type="Proteomes" id="UP000295455"/>
    </source>
</evidence>
<keyword evidence="2" id="KW-1185">Reference proteome</keyword>
<proteinExistence type="predicted"/>
<sequence length="93" mass="10555">MVTIDNGEEFKFSKNGTFTSTKYSKCSGGNFSIESDELRLKYNCKGFTTGIENTEGYITYKITYESYNLIMIPTSVICTEGCSYIYKKVSDKQ</sequence>
<evidence type="ECO:0008006" key="3">
    <source>
        <dbReference type="Google" id="ProtNLM"/>
    </source>
</evidence>
<gene>
    <name evidence="1" type="ORF">EV196_109117</name>
</gene>
<organism evidence="1 2">
    <name type="scientific">Mariniflexile fucanivorans</name>
    <dbReference type="NCBI Taxonomy" id="264023"/>
    <lineage>
        <taxon>Bacteria</taxon>
        <taxon>Pseudomonadati</taxon>
        <taxon>Bacteroidota</taxon>
        <taxon>Flavobacteriia</taxon>
        <taxon>Flavobacteriales</taxon>
        <taxon>Flavobacteriaceae</taxon>
        <taxon>Mariniflexile</taxon>
    </lineage>
</organism>
<comment type="caution">
    <text evidence="1">The sequence shown here is derived from an EMBL/GenBank/DDBJ whole genome shotgun (WGS) entry which is preliminary data.</text>
</comment>